<sequence>MKSLTRLWLVLAQELGSRCSVDVTHDIKTVECRVEHEGLSLFTIAMPDLCSFFESCLEEGYMDASLLPGWKTGKGRKIPAFLQGFFCLVFDRETGRILGNSSRQSDAVFAIRQLLLLYKKMKMDPTERRIQAAIAGYVSCEQELKEGEKTVRLGTLPQTFAWLFSTILNTLTREIDNFELNPKHGPGATADKKKGNKKFLFDRWTWRLESVFPSSEYAVPNYRYFNGDNLAFDTPEQELPVKVVFVPKTQKAPRIIAEEPSYIQYCQQAIACRLKDLISQSDLVGPMMDMNDQTRNRELARLGSITGRLSTIDLSEASDRVLNSTVVALFKPWPSVLEAIQATRSRRALLPNGQTVRLSKFASMGSALCFPVETMVFLTIVVDACLRGGDVTRISEHDIKSLHGSVSVYGDDIIVPSYTATDVMKLLQDNLLKVNTSKSFIHGPFKESCGGDYFYGFNVTPIKVRRLPSSHLTDEDFVSLCATRNQFYWHGLWQTAGWMDEYLHAQRRAYTIVPRKSNGVGRESVLLSSEDKWNNRLQMFETLCLVDIAKAPENKISGAAALHKCLAGDFKDPLYDGHLLRSGRTSSVNLKRKGVPAG</sequence>
<dbReference type="PROSITE" id="PS50522">
    <property type="entry name" value="RDRP_PHAGE"/>
    <property type="match status" value="1"/>
</dbReference>
<feature type="domain" description="RdRp catalytic" evidence="10">
    <location>
        <begin position="298"/>
        <end position="443"/>
    </location>
</feature>
<dbReference type="Pfam" id="PF03431">
    <property type="entry name" value="RNA_replicase_B"/>
    <property type="match status" value="1"/>
</dbReference>
<feature type="binding site" evidence="9">
    <location>
        <position position="412"/>
    </location>
    <ligand>
        <name>Mg(2+)</name>
        <dbReference type="ChEBI" id="CHEBI:18420"/>
        <label>2</label>
    </ligand>
</feature>
<keyword evidence="2 11" id="KW-0696">RNA-directed RNA polymerase</keyword>
<evidence type="ECO:0000256" key="9">
    <source>
        <dbReference type="PIRSR" id="PIRSR605093-1"/>
    </source>
</evidence>
<dbReference type="GO" id="GO:0039694">
    <property type="term" value="P:viral RNA genome replication"/>
    <property type="evidence" value="ECO:0007669"/>
    <property type="project" value="InterPro"/>
</dbReference>
<feature type="binding site" evidence="9">
    <location>
        <position position="411"/>
    </location>
    <ligand>
        <name>Mg(2+)</name>
        <dbReference type="ChEBI" id="CHEBI:18420"/>
        <label>2</label>
    </ligand>
</feature>
<keyword evidence="5" id="KW-0547">Nucleotide-binding</keyword>
<comment type="catalytic activity">
    <reaction evidence="8">
        <text>RNA(n) + a ribonucleoside 5'-triphosphate = RNA(n+1) + diphosphate</text>
        <dbReference type="Rhea" id="RHEA:21248"/>
        <dbReference type="Rhea" id="RHEA-COMP:14527"/>
        <dbReference type="Rhea" id="RHEA-COMP:17342"/>
        <dbReference type="ChEBI" id="CHEBI:33019"/>
        <dbReference type="ChEBI" id="CHEBI:61557"/>
        <dbReference type="ChEBI" id="CHEBI:140395"/>
        <dbReference type="EC" id="2.7.7.48"/>
    </reaction>
</comment>
<keyword evidence="9" id="KW-0479">Metal-binding</keyword>
<evidence type="ECO:0000256" key="3">
    <source>
        <dbReference type="ARBA" id="ARBA00022679"/>
    </source>
</evidence>
<name>A0A8S5L143_9VIRU</name>
<keyword evidence="6" id="KW-0693">Viral RNA replication</keyword>
<dbReference type="KEGG" id="vg:80400831"/>
<dbReference type="SUPFAM" id="SSF56672">
    <property type="entry name" value="DNA/RNA polymerases"/>
    <property type="match status" value="1"/>
</dbReference>
<dbReference type="GO" id="GO:0000166">
    <property type="term" value="F:nucleotide binding"/>
    <property type="evidence" value="ECO:0007669"/>
    <property type="project" value="UniProtKB-KW"/>
</dbReference>
<evidence type="ECO:0000256" key="5">
    <source>
        <dbReference type="ARBA" id="ARBA00022741"/>
    </source>
</evidence>
<accession>A0A8S5L143</accession>
<organism evidence="11 12">
    <name type="scientific">ssRNA phage SRR7976323_5</name>
    <dbReference type="NCBI Taxonomy" id="2786692"/>
    <lineage>
        <taxon>Viruses</taxon>
        <taxon>Riboviria</taxon>
        <taxon>Orthornavirae</taxon>
        <taxon>Lenarviricota</taxon>
        <taxon>Leviviricetes</taxon>
        <taxon>Timlovirales</taxon>
        <taxon>Steitzviridae</taxon>
        <taxon>Tsuhreavirus</taxon>
        <taxon>Tsuhreavirus borborovivens</taxon>
    </lineage>
</organism>
<dbReference type="EC" id="2.7.7.48" evidence="1"/>
<gene>
    <name evidence="11" type="primary">SRR7976323_5_4</name>
</gene>
<dbReference type="RefSeq" id="YP_010771174.1">
    <property type="nucleotide sequence ID" value="NC_074509.1"/>
</dbReference>
<proteinExistence type="predicted"/>
<evidence type="ECO:0000259" key="10">
    <source>
        <dbReference type="PROSITE" id="PS50522"/>
    </source>
</evidence>
<evidence type="ECO:0000256" key="1">
    <source>
        <dbReference type="ARBA" id="ARBA00012494"/>
    </source>
</evidence>
<dbReference type="GeneID" id="80400831"/>
<dbReference type="InterPro" id="IPR005093">
    <property type="entry name" value="RNArep_beta"/>
</dbReference>
<dbReference type="InterPro" id="IPR007096">
    <property type="entry name" value="RNA-dir_Rpol_cat_phage"/>
</dbReference>
<dbReference type="GO" id="GO:0003968">
    <property type="term" value="F:RNA-directed RNA polymerase activity"/>
    <property type="evidence" value="ECO:0007669"/>
    <property type="project" value="UniProtKB-KW"/>
</dbReference>
<keyword evidence="3" id="KW-0808">Transferase</keyword>
<dbReference type="Proteomes" id="UP000677937">
    <property type="component" value="Segment"/>
</dbReference>
<dbReference type="GO" id="GO:0046872">
    <property type="term" value="F:metal ion binding"/>
    <property type="evidence" value="ECO:0007669"/>
    <property type="project" value="UniProtKB-KW"/>
</dbReference>
<keyword evidence="9" id="KW-0460">Magnesium</keyword>
<evidence type="ECO:0000256" key="2">
    <source>
        <dbReference type="ARBA" id="ARBA00022484"/>
    </source>
</evidence>
<protein>
    <recommendedName>
        <fullName evidence="1">RNA-directed RNA polymerase</fullName>
        <ecNumber evidence="1">2.7.7.48</ecNumber>
    </recommendedName>
    <alternativeName>
        <fullName evidence="7">RNA replicase beta chain</fullName>
    </alternativeName>
</protein>
<comment type="cofactor">
    <cofactor evidence="9">
        <name>Mg(2+)</name>
        <dbReference type="ChEBI" id="CHEBI:18420"/>
    </cofactor>
    <text evidence="9">Binds 2 Mg(2+) per subunit.</text>
</comment>
<reference evidence="11" key="1">
    <citation type="submission" date="2020-09" db="EMBL/GenBank/DDBJ databases">
        <title>Leviviricetes taxonomy.</title>
        <authorList>
            <person name="Stockdale S.R."/>
            <person name="Callanan J."/>
            <person name="Adriaenssens E.M."/>
            <person name="Kuhn J.H."/>
            <person name="Rumnieks J."/>
            <person name="Shkoporov A."/>
            <person name="Draper L.A."/>
            <person name="Ross P."/>
            <person name="Hill C."/>
        </authorList>
    </citation>
    <scope>NUCLEOTIDE SEQUENCE</scope>
</reference>
<dbReference type="EMBL" id="BK013737">
    <property type="protein sequence ID" value="DAD51159.1"/>
    <property type="molecule type" value="Genomic_RNA"/>
</dbReference>
<evidence type="ECO:0000256" key="8">
    <source>
        <dbReference type="ARBA" id="ARBA00048744"/>
    </source>
</evidence>
<evidence type="ECO:0000256" key="4">
    <source>
        <dbReference type="ARBA" id="ARBA00022695"/>
    </source>
</evidence>
<keyword evidence="12" id="KW-1185">Reference proteome</keyword>
<keyword evidence="4" id="KW-0548">Nucleotidyltransferase</keyword>
<evidence type="ECO:0000256" key="6">
    <source>
        <dbReference type="ARBA" id="ARBA00022953"/>
    </source>
</evidence>
<feature type="binding site" evidence="9">
    <location>
        <position position="313"/>
    </location>
    <ligand>
        <name>Mg(2+)</name>
        <dbReference type="ChEBI" id="CHEBI:18420"/>
        <label>2</label>
    </ligand>
</feature>
<evidence type="ECO:0000313" key="11">
    <source>
        <dbReference type="EMBL" id="DAD51159.1"/>
    </source>
</evidence>
<evidence type="ECO:0000313" key="12">
    <source>
        <dbReference type="Proteomes" id="UP000677937"/>
    </source>
</evidence>
<dbReference type="InterPro" id="IPR043502">
    <property type="entry name" value="DNA/RNA_pol_sf"/>
</dbReference>
<evidence type="ECO:0000256" key="7">
    <source>
        <dbReference type="ARBA" id="ARBA00030248"/>
    </source>
</evidence>